<dbReference type="AlphaFoldDB" id="A0A9Q1HBB6"/>
<dbReference type="EMBL" id="JAIZAY010000007">
    <property type="protein sequence ID" value="KAJ8039031.1"/>
    <property type="molecule type" value="Genomic_DNA"/>
</dbReference>
<comment type="caution">
    <text evidence="10">The sequence shown here is derived from an EMBL/GenBank/DDBJ whole genome shotgun (WGS) entry which is preliminary data.</text>
</comment>
<feature type="disulfide bond" evidence="6">
    <location>
        <begin position="118"/>
        <end position="130"/>
    </location>
</feature>
<dbReference type="InterPro" id="IPR001211">
    <property type="entry name" value="PLA2"/>
</dbReference>
<dbReference type="GO" id="GO:0005509">
    <property type="term" value="F:calcium ion binding"/>
    <property type="evidence" value="ECO:0007669"/>
    <property type="project" value="InterPro"/>
</dbReference>
<feature type="chain" id="PRO_5040544777" description="Phospholipase A2" evidence="8">
    <location>
        <begin position="17"/>
        <end position="158"/>
    </location>
</feature>
<dbReference type="SMART" id="SM00085">
    <property type="entry name" value="PA2c"/>
    <property type="match status" value="1"/>
</dbReference>
<dbReference type="InterPro" id="IPR033112">
    <property type="entry name" value="PLA2_Asp_AS"/>
</dbReference>
<name>A0A9Q1HBB6_HOLLE</name>
<dbReference type="InterPro" id="IPR033113">
    <property type="entry name" value="PLA2_histidine"/>
</dbReference>
<evidence type="ECO:0000313" key="10">
    <source>
        <dbReference type="EMBL" id="KAJ8039031.1"/>
    </source>
</evidence>
<evidence type="ECO:0000256" key="2">
    <source>
        <dbReference type="ARBA" id="ARBA00022525"/>
    </source>
</evidence>
<feature type="disulfide bond" evidence="6">
    <location>
        <begin position="65"/>
        <end position="139"/>
    </location>
</feature>
<comment type="subcellular location">
    <subcellularLocation>
        <location evidence="1 8">Secreted</location>
    </subcellularLocation>
</comment>
<comment type="cofactor">
    <cofactor evidence="5">
        <name>Ca(2+)</name>
        <dbReference type="ChEBI" id="CHEBI:29108"/>
    </cofactor>
    <text evidence="5">Binds 1 Ca(2+) ion per subunit.</text>
</comment>
<keyword evidence="8" id="KW-0378">Hydrolase</keyword>
<feature type="binding site" evidence="5">
    <location>
        <position position="51"/>
    </location>
    <ligand>
        <name>Ca(2+)</name>
        <dbReference type="ChEBI" id="CHEBI:29108"/>
    </ligand>
</feature>
<dbReference type="PANTHER" id="PTHR11716">
    <property type="entry name" value="PHOSPHOLIPASE A2 FAMILY MEMBER"/>
    <property type="match status" value="1"/>
</dbReference>
<keyword evidence="5 8" id="KW-0106">Calcium</keyword>
<dbReference type="EC" id="3.1.1.4" evidence="8"/>
<keyword evidence="8" id="KW-0732">Signal</keyword>
<evidence type="ECO:0000256" key="8">
    <source>
        <dbReference type="RuleBase" id="RU361236"/>
    </source>
</evidence>
<dbReference type="GO" id="GO:0016042">
    <property type="term" value="P:lipid catabolic process"/>
    <property type="evidence" value="ECO:0007669"/>
    <property type="project" value="InterPro"/>
</dbReference>
<dbReference type="SUPFAM" id="SSF48619">
    <property type="entry name" value="Phospholipase A2, PLA2"/>
    <property type="match status" value="1"/>
</dbReference>
<evidence type="ECO:0000256" key="7">
    <source>
        <dbReference type="RuleBase" id="RU003654"/>
    </source>
</evidence>
<dbReference type="PANTHER" id="PTHR11716:SF51">
    <property type="entry name" value="PHOSPHOLIPASE A2"/>
    <property type="match status" value="1"/>
</dbReference>
<dbReference type="GO" id="GO:0005543">
    <property type="term" value="F:phospholipid binding"/>
    <property type="evidence" value="ECO:0007669"/>
    <property type="project" value="TreeGrafter"/>
</dbReference>
<keyword evidence="2 8" id="KW-0964">Secreted</keyword>
<sequence length="158" mass="17912">MKGLLVLFVLVGSGLAASRWKRDLLQFNEMVTCLTGRNAAWYYNGYGCWCGKGGNGNPVDETDQCCKDHDDCYKDLKSLGTCSTSWDLYTESYKYHYCTKNGDKKTECSRCTKRTVTCDSTNNACEMGLCECDKAAVECFQRAQYNGQYRVHVNLWNC</sequence>
<dbReference type="Pfam" id="PF00068">
    <property type="entry name" value="Phospholip_A2_1"/>
    <property type="match status" value="1"/>
</dbReference>
<dbReference type="GO" id="GO:0050482">
    <property type="term" value="P:arachidonate secretion"/>
    <property type="evidence" value="ECO:0007669"/>
    <property type="project" value="InterPro"/>
</dbReference>
<evidence type="ECO:0000256" key="6">
    <source>
        <dbReference type="PIRSR" id="PIRSR601211-3"/>
    </source>
</evidence>
<dbReference type="PRINTS" id="PR00389">
    <property type="entry name" value="PHPHLIPASEA2"/>
</dbReference>
<feature type="signal peptide" evidence="8">
    <location>
        <begin position="1"/>
        <end position="16"/>
    </location>
</feature>
<dbReference type="PROSITE" id="PS00118">
    <property type="entry name" value="PA2_HIS"/>
    <property type="match status" value="1"/>
</dbReference>
<feature type="disulfide bond" evidence="6">
    <location>
        <begin position="72"/>
        <end position="132"/>
    </location>
</feature>
<keyword evidence="5" id="KW-0479">Metal-binding</keyword>
<feature type="binding site" evidence="5">
    <location>
        <position position="70"/>
    </location>
    <ligand>
        <name>Ca(2+)</name>
        <dbReference type="ChEBI" id="CHEBI:29108"/>
    </ligand>
</feature>
<evidence type="ECO:0000256" key="1">
    <source>
        <dbReference type="ARBA" id="ARBA00004613"/>
    </source>
</evidence>
<dbReference type="InterPro" id="IPR016090">
    <property type="entry name" value="PLA2-like_dom"/>
</dbReference>
<evidence type="ECO:0000256" key="4">
    <source>
        <dbReference type="PIRSR" id="PIRSR601211-1"/>
    </source>
</evidence>
<accession>A0A9Q1HBB6</accession>
<reference evidence="10" key="1">
    <citation type="submission" date="2021-10" db="EMBL/GenBank/DDBJ databases">
        <title>Tropical sea cucumber genome reveals ecological adaptation and Cuvierian tubules defense mechanism.</title>
        <authorList>
            <person name="Chen T."/>
        </authorList>
    </citation>
    <scope>NUCLEOTIDE SEQUENCE</scope>
    <source>
        <strain evidence="10">Nanhai2018</strain>
        <tissue evidence="10">Muscle</tissue>
    </source>
</reference>
<keyword evidence="11" id="KW-1185">Reference proteome</keyword>
<feature type="active site" evidence="4">
    <location>
        <position position="69"/>
    </location>
</feature>
<feature type="domain" description="Phospholipase A2-like central" evidence="9">
    <location>
        <begin position="23"/>
        <end position="158"/>
    </location>
</feature>
<evidence type="ECO:0000259" key="9">
    <source>
        <dbReference type="SMART" id="SM00085"/>
    </source>
</evidence>
<dbReference type="GO" id="GO:0006644">
    <property type="term" value="P:phospholipid metabolic process"/>
    <property type="evidence" value="ECO:0007669"/>
    <property type="project" value="InterPro"/>
</dbReference>
<dbReference type="PROSITE" id="PS00119">
    <property type="entry name" value="PA2_ASP"/>
    <property type="match status" value="1"/>
</dbReference>
<dbReference type="InterPro" id="IPR036444">
    <property type="entry name" value="PLipase_A2_dom_sf"/>
</dbReference>
<feature type="disulfide bond" evidence="6">
    <location>
        <begin position="50"/>
        <end position="66"/>
    </location>
</feature>
<dbReference type="Gene3D" id="1.20.90.10">
    <property type="entry name" value="Phospholipase A2 domain"/>
    <property type="match status" value="1"/>
</dbReference>
<dbReference type="GO" id="GO:0047498">
    <property type="term" value="F:calcium-dependent phospholipase A2 activity"/>
    <property type="evidence" value="ECO:0007669"/>
    <property type="project" value="TreeGrafter"/>
</dbReference>
<feature type="disulfide bond" evidence="6">
    <location>
        <begin position="82"/>
        <end position="125"/>
    </location>
</feature>
<gene>
    <name evidence="10" type="ORF">HOLleu_16617</name>
</gene>
<proteinExistence type="inferred from homology"/>
<evidence type="ECO:0000256" key="5">
    <source>
        <dbReference type="PIRSR" id="PIRSR601211-2"/>
    </source>
</evidence>
<dbReference type="GO" id="GO:0005576">
    <property type="term" value="C:extracellular region"/>
    <property type="evidence" value="ECO:0007669"/>
    <property type="project" value="UniProtKB-SubCell"/>
</dbReference>
<evidence type="ECO:0000313" key="11">
    <source>
        <dbReference type="Proteomes" id="UP001152320"/>
    </source>
</evidence>
<dbReference type="Proteomes" id="UP001152320">
    <property type="component" value="Chromosome 7"/>
</dbReference>
<keyword evidence="3 6" id="KW-1015">Disulfide bond</keyword>
<comment type="catalytic activity">
    <reaction evidence="8">
        <text>a 1,2-diacyl-sn-glycero-3-phosphocholine + H2O = a 1-acyl-sn-glycero-3-phosphocholine + a fatty acid + H(+)</text>
        <dbReference type="Rhea" id="RHEA:15801"/>
        <dbReference type="ChEBI" id="CHEBI:15377"/>
        <dbReference type="ChEBI" id="CHEBI:15378"/>
        <dbReference type="ChEBI" id="CHEBI:28868"/>
        <dbReference type="ChEBI" id="CHEBI:57643"/>
        <dbReference type="ChEBI" id="CHEBI:58168"/>
        <dbReference type="EC" id="3.1.1.4"/>
    </reaction>
</comment>
<organism evidence="10 11">
    <name type="scientific">Holothuria leucospilota</name>
    <name type="common">Black long sea cucumber</name>
    <name type="synonym">Mertensiothuria leucospilota</name>
    <dbReference type="NCBI Taxonomy" id="206669"/>
    <lineage>
        <taxon>Eukaryota</taxon>
        <taxon>Metazoa</taxon>
        <taxon>Echinodermata</taxon>
        <taxon>Eleutherozoa</taxon>
        <taxon>Echinozoa</taxon>
        <taxon>Holothuroidea</taxon>
        <taxon>Aspidochirotacea</taxon>
        <taxon>Aspidochirotida</taxon>
        <taxon>Holothuriidae</taxon>
        <taxon>Holothuria</taxon>
    </lineage>
</organism>
<dbReference type="OrthoDB" id="5841574at2759"/>
<feature type="active site" evidence="4">
    <location>
        <position position="133"/>
    </location>
</feature>
<feature type="binding site" evidence="5">
    <location>
        <position position="53"/>
    </location>
    <ligand>
        <name>Ca(2+)</name>
        <dbReference type="ChEBI" id="CHEBI:29108"/>
    </ligand>
</feature>
<protein>
    <recommendedName>
        <fullName evidence="8">Phospholipase A2</fullName>
        <ecNumber evidence="8">3.1.1.4</ecNumber>
    </recommendedName>
</protein>
<comment type="similarity">
    <text evidence="7">Belongs to the phospholipase A2 family.</text>
</comment>
<evidence type="ECO:0000256" key="3">
    <source>
        <dbReference type="ARBA" id="ARBA00023157"/>
    </source>
</evidence>
<keyword evidence="8" id="KW-0443">Lipid metabolism</keyword>
<dbReference type="CDD" id="cd00125">
    <property type="entry name" value="PLA2c"/>
    <property type="match status" value="1"/>
</dbReference>